<dbReference type="Proteomes" id="UP000196531">
    <property type="component" value="Unassembled WGS sequence"/>
</dbReference>
<dbReference type="PANTHER" id="PTHR48073">
    <property type="entry name" value="O-SUCCINYLBENZOATE SYNTHASE-RELATED"/>
    <property type="match status" value="1"/>
</dbReference>
<dbReference type="SUPFAM" id="SSF51604">
    <property type="entry name" value="Enolase C-terminal domain-like"/>
    <property type="match status" value="1"/>
</dbReference>
<dbReference type="PANTHER" id="PTHR48073:SF2">
    <property type="entry name" value="O-SUCCINYLBENZOATE SYNTHASE"/>
    <property type="match status" value="1"/>
</dbReference>
<protein>
    <recommendedName>
        <fullName evidence="2">Mandelate racemase/muconate lactonizing enzyme C-terminal domain-containing protein</fullName>
    </recommendedName>
</protein>
<proteinExistence type="predicted"/>
<evidence type="ECO:0000256" key="1">
    <source>
        <dbReference type="ARBA" id="ARBA00022723"/>
    </source>
</evidence>
<dbReference type="Pfam" id="PF13378">
    <property type="entry name" value="MR_MLE_C"/>
    <property type="match status" value="1"/>
</dbReference>
<gene>
    <name evidence="3" type="ORF">A9Q84_09930</name>
</gene>
<dbReference type="Gene3D" id="3.30.390.10">
    <property type="entry name" value="Enolase-like, N-terminal domain"/>
    <property type="match status" value="1"/>
</dbReference>
<name>A0A1Y5F6Y6_9BACT</name>
<dbReference type="Gene3D" id="3.20.20.120">
    <property type="entry name" value="Enolase-like C-terminal domain"/>
    <property type="match status" value="1"/>
</dbReference>
<feature type="domain" description="Mandelate racemase/muconate lactonizing enzyme C-terminal" evidence="2">
    <location>
        <begin position="135"/>
        <end position="229"/>
    </location>
</feature>
<keyword evidence="1" id="KW-0479">Metal-binding</keyword>
<dbReference type="SMART" id="SM00922">
    <property type="entry name" value="MR_MLE"/>
    <property type="match status" value="1"/>
</dbReference>
<dbReference type="GO" id="GO:0046872">
    <property type="term" value="F:metal ion binding"/>
    <property type="evidence" value="ECO:0007669"/>
    <property type="project" value="UniProtKB-KW"/>
</dbReference>
<evidence type="ECO:0000259" key="2">
    <source>
        <dbReference type="SMART" id="SM00922"/>
    </source>
</evidence>
<dbReference type="InterPro" id="IPR036849">
    <property type="entry name" value="Enolase-like_C_sf"/>
</dbReference>
<sequence>MSVWNIKEIELPLKFTWAISRNSSSKKTNVIIEYKSNNVLGLGEVAFNVRYGESLELIHTQFEKFLNLCPNSLSNLGDLEPVFKKIEICNSLRFGIESAFIHNLAHIAEMPVTKIIGANSLAKAKTSFSLPIMEPGEVASFIKDHNLSRFCALKLKLGSEGDLDFIKEVHKNYDGPLRFDANEGWDDPDSLMRWLEGPLGKIPIQFIEQPFKSSDHDKYLALKPISPVEIIADESVLDGEVNRDLAKQFHGINVKLMKSGSYFKALNQLRCAKELGMKTMVGCMVETSLGINSAMNIAYGVDYLDLDGFLILEKDPYNYVFEENGTVFLSHLH</sequence>
<dbReference type="AlphaFoldDB" id="A0A1Y5F6Y6"/>
<comment type="caution">
    <text evidence="3">The sequence shown here is derived from an EMBL/GenBank/DDBJ whole genome shotgun (WGS) entry which is preliminary data.</text>
</comment>
<dbReference type="InterPro" id="IPR029065">
    <property type="entry name" value="Enolase_C-like"/>
</dbReference>
<dbReference type="InterPro" id="IPR013342">
    <property type="entry name" value="Mandelate_racemase_C"/>
</dbReference>
<dbReference type="GO" id="GO:0003824">
    <property type="term" value="F:catalytic activity"/>
    <property type="evidence" value="ECO:0007669"/>
    <property type="project" value="UniProtKB-ARBA"/>
</dbReference>
<evidence type="ECO:0000313" key="3">
    <source>
        <dbReference type="EMBL" id="OUR96653.1"/>
    </source>
</evidence>
<evidence type="ECO:0000313" key="4">
    <source>
        <dbReference type="Proteomes" id="UP000196531"/>
    </source>
</evidence>
<dbReference type="InterPro" id="IPR029017">
    <property type="entry name" value="Enolase-like_N"/>
</dbReference>
<reference evidence="4" key="1">
    <citation type="journal article" date="2017" name="Proc. Natl. Acad. Sci. U.S.A.">
        <title>Simulation of Deepwater Horizon oil plume reveals substrate specialization within a complex community of hydrocarbon-degraders.</title>
        <authorList>
            <person name="Hu P."/>
            <person name="Dubinsky E.A."/>
            <person name="Probst A.J."/>
            <person name="Wang J."/>
            <person name="Sieber C.M.K."/>
            <person name="Tom L.M."/>
            <person name="Gardinali P."/>
            <person name="Banfield J.F."/>
            <person name="Atlas R.M."/>
            <person name="Andersen G.L."/>
        </authorList>
    </citation>
    <scope>NUCLEOTIDE SEQUENCE [LARGE SCALE GENOMIC DNA]</scope>
</reference>
<organism evidence="3 4">
    <name type="scientific">Halobacteriovorax marinus</name>
    <dbReference type="NCBI Taxonomy" id="97084"/>
    <lineage>
        <taxon>Bacteria</taxon>
        <taxon>Pseudomonadati</taxon>
        <taxon>Bdellovibrionota</taxon>
        <taxon>Bacteriovoracia</taxon>
        <taxon>Bacteriovoracales</taxon>
        <taxon>Halobacteriovoraceae</taxon>
        <taxon>Halobacteriovorax</taxon>
    </lineage>
</organism>
<dbReference type="SUPFAM" id="SSF54826">
    <property type="entry name" value="Enolase N-terminal domain-like"/>
    <property type="match status" value="1"/>
</dbReference>
<dbReference type="EMBL" id="MAAO01000006">
    <property type="protein sequence ID" value="OUR96653.1"/>
    <property type="molecule type" value="Genomic_DNA"/>
</dbReference>
<accession>A0A1Y5F6Y6</accession>